<dbReference type="AlphaFoldDB" id="F8PAN8"/>
<feature type="transmembrane region" description="Helical" evidence="11">
    <location>
        <begin position="43"/>
        <end position="62"/>
    </location>
</feature>
<protein>
    <submittedName>
        <fullName evidence="12">Uncharacterized protein</fullName>
    </submittedName>
</protein>
<comment type="subcellular location">
    <subcellularLocation>
        <location evidence="1">Membrane</location>
        <topology evidence="1">Multi-pass membrane protein</topology>
    </subcellularLocation>
</comment>
<feature type="transmembrane region" description="Helical" evidence="11">
    <location>
        <begin position="287"/>
        <end position="304"/>
    </location>
</feature>
<accession>F8PAN8</accession>
<evidence type="ECO:0000256" key="6">
    <source>
        <dbReference type="ARBA" id="ARBA00023040"/>
    </source>
</evidence>
<evidence type="ECO:0000256" key="9">
    <source>
        <dbReference type="ARBA" id="ARBA00023224"/>
    </source>
</evidence>
<dbReference type="GeneID" id="18812938"/>
<evidence type="ECO:0000256" key="7">
    <source>
        <dbReference type="ARBA" id="ARBA00023136"/>
    </source>
</evidence>
<evidence type="ECO:0000256" key="8">
    <source>
        <dbReference type="ARBA" id="ARBA00023170"/>
    </source>
</evidence>
<dbReference type="EMBL" id="GL945442">
    <property type="protein sequence ID" value="EGO19876.1"/>
    <property type="molecule type" value="Genomic_DNA"/>
</dbReference>
<keyword evidence="3" id="KW-0589">Pheromone response</keyword>
<sequence>MSFQSLATTNTFPAFGLLGFLLMVILLPMIFRVQNSISYLYKLFIMWTSLSCLLYGVNAIVWNNNTVDKSPVWCYISHPDEWPLIAATPLINASETGNPAVLLCIVRHLYRIITMSAANQSISKNRRDLIIDLCIGVVFPVVLSSLLYVVEYRKYFILENLGCFPAVAFTPLTIPLFFIWPSVLGLLNALYAGLTIRATIKRKVFRREIMQDNRYMQFDHYWRLLMLSGICIICTLPYGIVILVINLLEPMVPYTWHSIHANFSQIEQLPVSVWAIDAKNQVDIESSRWFAVFYAFIFFAFFGFTKDAVQNYRLAGLWVIRRFGFRPSNLDALMARQSSPRTDLVRREPVMFPSETSVGSLKFISYPGSNQIIASITQSLHFHPLSLPICSTDLSMGEFRSSQTGGLNGGPVTVSGSDIALSSLNQGPTRSARGDENDPPALSLPITEPVSALDASAVLRR</sequence>
<dbReference type="GO" id="GO:0000750">
    <property type="term" value="P:pheromone-dependent signal transduction involved in conjugation with cellular fusion"/>
    <property type="evidence" value="ECO:0007669"/>
    <property type="project" value="TreeGrafter"/>
</dbReference>
<dbReference type="OrthoDB" id="2874149at2759"/>
<evidence type="ECO:0000256" key="11">
    <source>
        <dbReference type="SAM" id="Phobius"/>
    </source>
</evidence>
<dbReference type="GO" id="GO:0004932">
    <property type="term" value="F:mating-type factor pheromone receptor activity"/>
    <property type="evidence" value="ECO:0007669"/>
    <property type="project" value="InterPro"/>
</dbReference>
<evidence type="ECO:0000256" key="4">
    <source>
        <dbReference type="ARBA" id="ARBA00022692"/>
    </source>
</evidence>
<dbReference type="PRINTS" id="PR00899">
    <property type="entry name" value="GPCRSTE3"/>
</dbReference>
<evidence type="ECO:0000256" key="3">
    <source>
        <dbReference type="ARBA" id="ARBA00022507"/>
    </source>
</evidence>
<feature type="compositionally biased region" description="Polar residues" evidence="10">
    <location>
        <begin position="418"/>
        <end position="429"/>
    </location>
</feature>
<dbReference type="PANTHER" id="PTHR28097:SF1">
    <property type="entry name" value="PHEROMONE A FACTOR RECEPTOR"/>
    <property type="match status" value="1"/>
</dbReference>
<comment type="similarity">
    <text evidence="2">Belongs to the G-protein coupled receptor 4 family.</text>
</comment>
<feature type="transmembrane region" description="Helical" evidence="11">
    <location>
        <begin position="129"/>
        <end position="150"/>
    </location>
</feature>
<feature type="transmembrane region" description="Helical" evidence="11">
    <location>
        <begin position="177"/>
        <end position="200"/>
    </location>
</feature>
<keyword evidence="7 11" id="KW-0472">Membrane</keyword>
<evidence type="ECO:0000313" key="12">
    <source>
        <dbReference type="EMBL" id="EGO19876.1"/>
    </source>
</evidence>
<dbReference type="GO" id="GO:0005886">
    <property type="term" value="C:plasma membrane"/>
    <property type="evidence" value="ECO:0007669"/>
    <property type="project" value="TreeGrafter"/>
</dbReference>
<dbReference type="HOGENOM" id="CLU_027592_0_1_1"/>
<keyword evidence="6" id="KW-0297">G-protein coupled receptor</keyword>
<keyword evidence="4 11" id="KW-0812">Transmembrane</keyword>
<feature type="transmembrane region" description="Helical" evidence="11">
    <location>
        <begin position="221"/>
        <end position="248"/>
    </location>
</feature>
<keyword evidence="8" id="KW-0675">Receptor</keyword>
<keyword evidence="9" id="KW-0807">Transducer</keyword>
<keyword evidence="5 11" id="KW-1133">Transmembrane helix</keyword>
<dbReference type="KEGG" id="sla:SERLADRAFT_411350"/>
<gene>
    <name evidence="12" type="ORF">SERLADRAFT_411350</name>
</gene>
<evidence type="ECO:0000256" key="5">
    <source>
        <dbReference type="ARBA" id="ARBA00022989"/>
    </source>
</evidence>
<dbReference type="PANTHER" id="PTHR28097">
    <property type="entry name" value="PHEROMONE A FACTOR RECEPTOR"/>
    <property type="match status" value="1"/>
</dbReference>
<dbReference type="RefSeq" id="XP_007323311.1">
    <property type="nucleotide sequence ID" value="XM_007323249.1"/>
</dbReference>
<name>F8PAN8_SERL9</name>
<evidence type="ECO:0000256" key="2">
    <source>
        <dbReference type="ARBA" id="ARBA00011085"/>
    </source>
</evidence>
<evidence type="ECO:0000256" key="1">
    <source>
        <dbReference type="ARBA" id="ARBA00004141"/>
    </source>
</evidence>
<organism>
    <name type="scientific">Serpula lacrymans var. lacrymans (strain S7.9)</name>
    <name type="common">Dry rot fungus</name>
    <dbReference type="NCBI Taxonomy" id="578457"/>
    <lineage>
        <taxon>Eukaryota</taxon>
        <taxon>Fungi</taxon>
        <taxon>Dikarya</taxon>
        <taxon>Basidiomycota</taxon>
        <taxon>Agaricomycotina</taxon>
        <taxon>Agaricomycetes</taxon>
        <taxon>Agaricomycetidae</taxon>
        <taxon>Boletales</taxon>
        <taxon>Coniophorineae</taxon>
        <taxon>Serpulaceae</taxon>
        <taxon>Serpula</taxon>
    </lineage>
</organism>
<dbReference type="Pfam" id="PF02076">
    <property type="entry name" value="STE3"/>
    <property type="match status" value="1"/>
</dbReference>
<feature type="transmembrane region" description="Helical" evidence="11">
    <location>
        <begin position="12"/>
        <end position="31"/>
    </location>
</feature>
<feature type="region of interest" description="Disordered" evidence="10">
    <location>
        <begin position="418"/>
        <end position="445"/>
    </location>
</feature>
<reference evidence="12" key="1">
    <citation type="submission" date="2011-04" db="EMBL/GenBank/DDBJ databases">
        <title>Evolution of plant cell wall degrading machinery underlies the functional diversity of forest fungi.</title>
        <authorList>
            <consortium name="US DOE Joint Genome Institute (JGI-PGF)"/>
            <person name="Eastwood D.C."/>
            <person name="Floudas D."/>
            <person name="Binder M."/>
            <person name="Majcherczyk A."/>
            <person name="Schneider P."/>
            <person name="Aerts A."/>
            <person name="Asiegbu F.O."/>
            <person name="Baker S.E."/>
            <person name="Barry K."/>
            <person name="Bendiksby M."/>
            <person name="Blumentritt M."/>
            <person name="Coutinho P.M."/>
            <person name="Cullen D."/>
            <person name="Cullen D."/>
            <person name="Gathman A."/>
            <person name="Goodell B."/>
            <person name="Henrissat B."/>
            <person name="Ihrmark K."/>
            <person name="Kauserud H."/>
            <person name="Kohler A."/>
            <person name="LaButti K."/>
            <person name="Lapidus A."/>
            <person name="Lavin J.L."/>
            <person name="Lee Y.-H."/>
            <person name="Lindquist E."/>
            <person name="Lilly W."/>
            <person name="Lucas S."/>
            <person name="Morin E."/>
            <person name="Murat C."/>
            <person name="Oguiza J.A."/>
            <person name="Park J."/>
            <person name="Pisabarro A.G."/>
            <person name="Riley R."/>
            <person name="Rosling A."/>
            <person name="Salamov A."/>
            <person name="Schmidt O."/>
            <person name="Schmutz J."/>
            <person name="Skrede I."/>
            <person name="Stenlid J."/>
            <person name="Wiebenga A."/>
            <person name="Xie X."/>
            <person name="Kues U."/>
            <person name="Hibbett D.S."/>
            <person name="Hoffmeister D."/>
            <person name="Hogberg N."/>
            <person name="Martin F."/>
            <person name="Grigoriev I.V."/>
            <person name="Watkinson S.C."/>
        </authorList>
    </citation>
    <scope>NUCLEOTIDE SEQUENCE</scope>
    <source>
        <strain evidence="12">S7.9</strain>
    </source>
</reference>
<evidence type="ECO:0000256" key="10">
    <source>
        <dbReference type="SAM" id="MobiDB-lite"/>
    </source>
</evidence>
<dbReference type="Proteomes" id="UP000008064">
    <property type="component" value="Unassembled WGS sequence"/>
</dbReference>
<proteinExistence type="inferred from homology"/>
<dbReference type="InterPro" id="IPR001499">
    <property type="entry name" value="GPCR_STE3"/>
</dbReference>